<dbReference type="SMART" id="SM00449">
    <property type="entry name" value="SPRY"/>
    <property type="match status" value="1"/>
</dbReference>
<dbReference type="EMBL" id="HG994582">
    <property type="protein sequence ID" value="CAF2881608.1"/>
    <property type="molecule type" value="Genomic_DNA"/>
</dbReference>
<sequence>MGYVWAGVKATHGFNEGKIGFQVKLIDNMDSKLEDEKDLHELRLGFSTNEPSMQLGESKNSFSYGGSGKKGTDCTFEDYGEKFVKGDVIGAYLDLTSDDVKITFTKNETTLDEAFSFPKSQLEGKTLFPHISSRNVKFEVNFGKNLDETPKEPWFPLLAEYEFPSNAKDSERGPARIATREECEMIMMIGLPGSDTMFIGTTSLIDKMKVNGVCRRTSHTGRRDVLIQKCTRCLQDWLRLASQRRRNIIIDQRKVRPFEGMIRKAVVMVPSDEEYKVRAEAQEKAESKDVPDTAVMEMKANFSLPREEAQKLIEEYNKDAKEKGFGKKVENKAKRARGNNFRRGRSMMRNRRGGRNFGARGGSGFRGGPSNGRMFMRGNNFRRGGGGPHAPPPPPMRGFMHPRGPMQYNRGNRNQVKFGKNGRSNWGGQDSAPWSQWQQPNRPTGWGHWNQGNQNHQNHQNHHQQSWGGSQGNNRNHQPLNHQGFSSGGNGGGNHVWWWRTWPLEFEFLRGWECGWNSSNSSSSGWNQGGNSKWSNNSNQGYPGNSYWGGGGGYGGR</sequence>
<dbReference type="InterPro" id="IPR013320">
    <property type="entry name" value="ConA-like_dom_sf"/>
</dbReference>
<evidence type="ECO:0000313" key="4">
    <source>
        <dbReference type="EMBL" id="CAF2881608.1"/>
    </source>
</evidence>
<feature type="compositionally biased region" description="Gly residues" evidence="3">
    <location>
        <begin position="547"/>
        <end position="557"/>
    </location>
</feature>
<name>A0A7R8CP32_LEPSM</name>
<dbReference type="InterPro" id="IPR003877">
    <property type="entry name" value="SPRY_dom"/>
</dbReference>
<dbReference type="GO" id="GO:0005634">
    <property type="term" value="C:nucleus"/>
    <property type="evidence" value="ECO:0007669"/>
    <property type="project" value="UniProtKB-SubCell"/>
</dbReference>
<feature type="region of interest" description="Disordered" evidence="3">
    <location>
        <begin position="346"/>
        <end position="490"/>
    </location>
</feature>
<feature type="compositionally biased region" description="Polar residues" evidence="3">
    <location>
        <begin position="422"/>
        <end position="442"/>
    </location>
</feature>
<organism evidence="4 5">
    <name type="scientific">Lepeophtheirus salmonis</name>
    <name type="common">Salmon louse</name>
    <name type="synonym">Caligus salmonis</name>
    <dbReference type="NCBI Taxonomy" id="72036"/>
    <lineage>
        <taxon>Eukaryota</taxon>
        <taxon>Metazoa</taxon>
        <taxon>Ecdysozoa</taxon>
        <taxon>Arthropoda</taxon>
        <taxon>Crustacea</taxon>
        <taxon>Multicrustacea</taxon>
        <taxon>Hexanauplia</taxon>
        <taxon>Copepoda</taxon>
        <taxon>Siphonostomatoida</taxon>
        <taxon>Caligidae</taxon>
        <taxon>Lepeophtheirus</taxon>
    </lineage>
</organism>
<keyword evidence="2" id="KW-0539">Nucleus</keyword>
<gene>
    <name evidence="4" type="ORF">LSAA_8004</name>
</gene>
<dbReference type="PANTHER" id="PTHR12381:SF56">
    <property type="entry name" value="B30.2_SPRY DOMAIN-CONTAINING PROTEIN-RELATED"/>
    <property type="match status" value="1"/>
</dbReference>
<evidence type="ECO:0000256" key="2">
    <source>
        <dbReference type="ARBA" id="ARBA00023242"/>
    </source>
</evidence>
<dbReference type="SUPFAM" id="SSF49899">
    <property type="entry name" value="Concanavalin A-like lectins/glucanases"/>
    <property type="match status" value="1"/>
</dbReference>
<feature type="compositionally biased region" description="Low complexity" evidence="3">
    <location>
        <begin position="520"/>
        <end position="546"/>
    </location>
</feature>
<evidence type="ECO:0000313" key="5">
    <source>
        <dbReference type="Proteomes" id="UP000675881"/>
    </source>
</evidence>
<reference evidence="4" key="1">
    <citation type="submission" date="2021-02" db="EMBL/GenBank/DDBJ databases">
        <authorList>
            <person name="Bekaert M."/>
        </authorList>
    </citation>
    <scope>NUCLEOTIDE SEQUENCE</scope>
    <source>
        <strain evidence="4">IoA-00</strain>
    </source>
</reference>
<accession>A0A7R8CP32</accession>
<feature type="compositionally biased region" description="Low complexity" evidence="3">
    <location>
        <begin position="445"/>
        <end position="474"/>
    </location>
</feature>
<dbReference type="InterPro" id="IPR035778">
    <property type="entry name" value="SPRY_hnRNP_U"/>
</dbReference>
<feature type="region of interest" description="Disordered" evidence="3">
    <location>
        <begin position="520"/>
        <end position="557"/>
    </location>
</feature>
<dbReference type="AlphaFoldDB" id="A0A7R8CP32"/>
<dbReference type="GO" id="GO:0003723">
    <property type="term" value="F:RNA binding"/>
    <property type="evidence" value="ECO:0007669"/>
    <property type="project" value="TreeGrafter"/>
</dbReference>
<dbReference type="PROSITE" id="PS50188">
    <property type="entry name" value="B302_SPRY"/>
    <property type="match status" value="1"/>
</dbReference>
<feature type="compositionally biased region" description="Low complexity" evidence="3">
    <location>
        <begin position="371"/>
        <end position="382"/>
    </location>
</feature>
<evidence type="ECO:0000256" key="3">
    <source>
        <dbReference type="SAM" id="MobiDB-lite"/>
    </source>
</evidence>
<evidence type="ECO:0000256" key="1">
    <source>
        <dbReference type="ARBA" id="ARBA00004123"/>
    </source>
</evidence>
<feature type="compositionally biased region" description="Gly residues" evidence="3">
    <location>
        <begin position="355"/>
        <end position="370"/>
    </location>
</feature>
<proteinExistence type="predicted"/>
<dbReference type="Gene3D" id="2.60.120.920">
    <property type="match status" value="1"/>
</dbReference>
<dbReference type="OrthoDB" id="445357at2759"/>
<dbReference type="InterPro" id="IPR001870">
    <property type="entry name" value="B30.2/SPRY"/>
</dbReference>
<comment type="subcellular location">
    <subcellularLocation>
        <location evidence="1">Nucleus</location>
    </subcellularLocation>
</comment>
<dbReference type="Pfam" id="PF00622">
    <property type="entry name" value="SPRY"/>
    <property type="match status" value="1"/>
</dbReference>
<dbReference type="GO" id="GO:0000380">
    <property type="term" value="P:alternative mRNA splicing, via spliceosome"/>
    <property type="evidence" value="ECO:0007669"/>
    <property type="project" value="TreeGrafter"/>
</dbReference>
<dbReference type="InterPro" id="IPR043136">
    <property type="entry name" value="B30.2/SPRY_sf"/>
</dbReference>
<keyword evidence="5" id="KW-1185">Reference proteome</keyword>
<dbReference type="CDD" id="cd12884">
    <property type="entry name" value="SPRY_hnRNP"/>
    <property type="match status" value="1"/>
</dbReference>
<dbReference type="Proteomes" id="UP000675881">
    <property type="component" value="Chromosome 3"/>
</dbReference>
<protein>
    <submittedName>
        <fullName evidence="4">HNRNPUL1</fullName>
    </submittedName>
</protein>
<dbReference type="PANTHER" id="PTHR12381">
    <property type="entry name" value="HETEROGENEOUS NUCLEAR RIBONUCLEOPROTEIN U FAMILY MEMBER"/>
    <property type="match status" value="1"/>
</dbReference>